<gene>
    <name evidence="8" type="ORF">KSB_83720</name>
</gene>
<evidence type="ECO:0000256" key="1">
    <source>
        <dbReference type="ARBA" id="ARBA00010641"/>
    </source>
</evidence>
<comment type="similarity">
    <text evidence="1">Belongs to the sigma-70 factor family. ECF subfamily.</text>
</comment>
<dbReference type="Pfam" id="PF04545">
    <property type="entry name" value="Sigma70_r4"/>
    <property type="match status" value="1"/>
</dbReference>
<keyword evidence="4" id="KW-0238">DNA-binding</keyword>
<evidence type="ECO:0000256" key="2">
    <source>
        <dbReference type="ARBA" id="ARBA00023015"/>
    </source>
</evidence>
<dbReference type="SUPFAM" id="SSF88659">
    <property type="entry name" value="Sigma3 and sigma4 domains of RNA polymerase sigma factors"/>
    <property type="match status" value="1"/>
</dbReference>
<dbReference type="InterPro" id="IPR013324">
    <property type="entry name" value="RNA_pol_sigma_r3/r4-like"/>
</dbReference>
<evidence type="ECO:0000313" key="8">
    <source>
        <dbReference type="EMBL" id="GHO59897.1"/>
    </source>
</evidence>
<keyword evidence="2" id="KW-0805">Transcription regulation</keyword>
<dbReference type="Pfam" id="PF04542">
    <property type="entry name" value="Sigma70_r2"/>
    <property type="match status" value="1"/>
</dbReference>
<dbReference type="InterPro" id="IPR013325">
    <property type="entry name" value="RNA_pol_sigma_r2"/>
</dbReference>
<name>A0ABQ3V553_9CHLR</name>
<dbReference type="NCBIfam" id="TIGR02937">
    <property type="entry name" value="sigma70-ECF"/>
    <property type="match status" value="1"/>
</dbReference>
<keyword evidence="5" id="KW-0804">Transcription</keyword>
<dbReference type="InterPro" id="IPR036388">
    <property type="entry name" value="WH-like_DNA-bd_sf"/>
</dbReference>
<dbReference type="Gene3D" id="1.10.1740.10">
    <property type="match status" value="1"/>
</dbReference>
<dbReference type="EMBL" id="BNJG01000003">
    <property type="protein sequence ID" value="GHO59897.1"/>
    <property type="molecule type" value="Genomic_DNA"/>
</dbReference>
<evidence type="ECO:0000259" key="7">
    <source>
        <dbReference type="Pfam" id="PF04545"/>
    </source>
</evidence>
<dbReference type="RefSeq" id="WP_201376034.1">
    <property type="nucleotide sequence ID" value="NZ_BNJG01000003.1"/>
</dbReference>
<evidence type="ECO:0000256" key="3">
    <source>
        <dbReference type="ARBA" id="ARBA00023082"/>
    </source>
</evidence>
<reference evidence="8 9" key="1">
    <citation type="journal article" date="2021" name="Int. J. Syst. Evol. Microbiol.">
        <title>Reticulibacter mediterranei gen. nov., sp. nov., within the new family Reticulibacteraceae fam. nov., and Ktedonospora formicarum gen. nov., sp. nov., Ktedonobacter robiniae sp. nov., Dictyobacter formicarum sp. nov. and Dictyobacter arantiisoli sp. nov., belonging to the class Ktedonobacteria.</title>
        <authorList>
            <person name="Yabe S."/>
            <person name="Zheng Y."/>
            <person name="Wang C.M."/>
            <person name="Sakai Y."/>
            <person name="Abe K."/>
            <person name="Yokota A."/>
            <person name="Donadio S."/>
            <person name="Cavaletti L."/>
            <person name="Monciardini P."/>
        </authorList>
    </citation>
    <scope>NUCLEOTIDE SEQUENCE [LARGE SCALE GENOMIC DNA]</scope>
    <source>
        <strain evidence="8 9">SOSP1-30</strain>
    </source>
</reference>
<dbReference type="InterPro" id="IPR039425">
    <property type="entry name" value="RNA_pol_sigma-70-like"/>
</dbReference>
<dbReference type="InterPro" id="IPR007630">
    <property type="entry name" value="RNA_pol_sigma70_r4"/>
</dbReference>
<evidence type="ECO:0000256" key="4">
    <source>
        <dbReference type="ARBA" id="ARBA00023125"/>
    </source>
</evidence>
<protein>
    <submittedName>
        <fullName evidence="8">RNA polymerase sigma24 factor</fullName>
    </submittedName>
</protein>
<evidence type="ECO:0000256" key="5">
    <source>
        <dbReference type="ARBA" id="ARBA00023163"/>
    </source>
</evidence>
<feature type="domain" description="RNA polymerase sigma-70 region 2" evidence="6">
    <location>
        <begin position="14"/>
        <end position="79"/>
    </location>
</feature>
<organism evidence="8 9">
    <name type="scientific">Ktedonobacter robiniae</name>
    <dbReference type="NCBI Taxonomy" id="2778365"/>
    <lineage>
        <taxon>Bacteria</taxon>
        <taxon>Bacillati</taxon>
        <taxon>Chloroflexota</taxon>
        <taxon>Ktedonobacteria</taxon>
        <taxon>Ktedonobacterales</taxon>
        <taxon>Ktedonobacteraceae</taxon>
        <taxon>Ktedonobacter</taxon>
    </lineage>
</organism>
<accession>A0ABQ3V553</accession>
<dbReference type="PANTHER" id="PTHR43133:SF57">
    <property type="entry name" value="RNA POLYMERASE SIGMA-70 FACTOR"/>
    <property type="match status" value="1"/>
</dbReference>
<dbReference type="SUPFAM" id="SSF88946">
    <property type="entry name" value="Sigma2 domain of RNA polymerase sigma factors"/>
    <property type="match status" value="1"/>
</dbReference>
<dbReference type="CDD" id="cd06171">
    <property type="entry name" value="Sigma70_r4"/>
    <property type="match status" value="1"/>
</dbReference>
<evidence type="ECO:0000259" key="6">
    <source>
        <dbReference type="Pfam" id="PF04542"/>
    </source>
</evidence>
<feature type="domain" description="RNA polymerase sigma-70 region 4" evidence="7">
    <location>
        <begin position="119"/>
        <end position="167"/>
    </location>
</feature>
<dbReference type="InterPro" id="IPR007627">
    <property type="entry name" value="RNA_pol_sigma70_r2"/>
</dbReference>
<evidence type="ECO:0000313" key="9">
    <source>
        <dbReference type="Proteomes" id="UP000654345"/>
    </source>
</evidence>
<dbReference type="Gene3D" id="1.10.10.10">
    <property type="entry name" value="Winged helix-like DNA-binding domain superfamily/Winged helix DNA-binding domain"/>
    <property type="match status" value="1"/>
</dbReference>
<dbReference type="Proteomes" id="UP000654345">
    <property type="component" value="Unassembled WGS sequence"/>
</dbReference>
<proteinExistence type="inferred from homology"/>
<keyword evidence="3" id="KW-0731">Sigma factor</keyword>
<sequence>MHQPARTQEQSIALYQRYAPAVFAYLMRQVGSREDAEDLLLEVFLALVEKGPALQEDEHLVRAYIWSVVHHKVADHFRHFTRHPSVPLANVEEMLYERDERQPEQAALRREEYAQLYKLMQELPEPQREILQLRFGHELSYSEIAQIVAKSEAAVRMILHRALKVLRSAYSGKETGRSR</sequence>
<keyword evidence="9" id="KW-1185">Reference proteome</keyword>
<comment type="caution">
    <text evidence="8">The sequence shown here is derived from an EMBL/GenBank/DDBJ whole genome shotgun (WGS) entry which is preliminary data.</text>
</comment>
<dbReference type="PANTHER" id="PTHR43133">
    <property type="entry name" value="RNA POLYMERASE ECF-TYPE SIGMA FACTO"/>
    <property type="match status" value="1"/>
</dbReference>
<dbReference type="InterPro" id="IPR014284">
    <property type="entry name" value="RNA_pol_sigma-70_dom"/>
</dbReference>